<feature type="signal peptide" evidence="2">
    <location>
        <begin position="1"/>
        <end position="25"/>
    </location>
</feature>
<organism evidence="3 4">
    <name type="scientific">Pleurodeles waltl</name>
    <name type="common">Iberian ribbed newt</name>
    <dbReference type="NCBI Taxonomy" id="8319"/>
    <lineage>
        <taxon>Eukaryota</taxon>
        <taxon>Metazoa</taxon>
        <taxon>Chordata</taxon>
        <taxon>Craniata</taxon>
        <taxon>Vertebrata</taxon>
        <taxon>Euteleostomi</taxon>
        <taxon>Amphibia</taxon>
        <taxon>Batrachia</taxon>
        <taxon>Caudata</taxon>
        <taxon>Salamandroidea</taxon>
        <taxon>Salamandridae</taxon>
        <taxon>Pleurodelinae</taxon>
        <taxon>Pleurodeles</taxon>
    </lineage>
</organism>
<protein>
    <submittedName>
        <fullName evidence="3">Uncharacterized protein</fullName>
    </submittedName>
</protein>
<keyword evidence="4" id="KW-1185">Reference proteome</keyword>
<evidence type="ECO:0000313" key="4">
    <source>
        <dbReference type="Proteomes" id="UP001066276"/>
    </source>
</evidence>
<keyword evidence="2" id="KW-0732">Signal</keyword>
<reference evidence="3" key="1">
    <citation type="journal article" date="2022" name="bioRxiv">
        <title>Sequencing and chromosome-scale assembly of the giantPleurodeles waltlgenome.</title>
        <authorList>
            <person name="Brown T."/>
            <person name="Elewa A."/>
            <person name="Iarovenko S."/>
            <person name="Subramanian E."/>
            <person name="Araus A.J."/>
            <person name="Petzold A."/>
            <person name="Susuki M."/>
            <person name="Suzuki K.-i.T."/>
            <person name="Hayashi T."/>
            <person name="Toyoda A."/>
            <person name="Oliveira C."/>
            <person name="Osipova E."/>
            <person name="Leigh N.D."/>
            <person name="Simon A."/>
            <person name="Yun M.H."/>
        </authorList>
    </citation>
    <scope>NUCLEOTIDE SEQUENCE</scope>
    <source>
        <strain evidence="3">20211129_DDA</strain>
        <tissue evidence="3">Liver</tissue>
    </source>
</reference>
<feature type="region of interest" description="Disordered" evidence="1">
    <location>
        <begin position="177"/>
        <end position="233"/>
    </location>
</feature>
<proteinExistence type="predicted"/>
<comment type="caution">
    <text evidence="3">The sequence shown here is derived from an EMBL/GenBank/DDBJ whole genome shotgun (WGS) entry which is preliminary data.</text>
</comment>
<dbReference type="AlphaFoldDB" id="A0AAV7S1D7"/>
<accession>A0AAV7S1D7</accession>
<sequence length="280" mass="31418">MGEEELGGFIWLVCHFLPLMIEAGGRVIQGYHTEVRRIRWGKVLLYLQRVYASQRSDYQLKHRWADLITREQDLFDHLGIVIGGPVNHYMMQKMSAGFTSIDYSKVAQTYVSCESAANMTPDQVREFQRRAMRYQHILLVESGFRRMAHRCRHERAFGAWRAFPQGGPTLPITATTSTTTTSSQVAPPTAGTVVPTSAGLPGPSIATGAGQPTGLGYTHTQTSSTGTQTAPAPSVDPAAFHNMERKMDRVLRKLSHLSRDVRHINWRVKSIKRTLRRANL</sequence>
<name>A0AAV7S1D7_PLEWA</name>
<evidence type="ECO:0000256" key="2">
    <source>
        <dbReference type="SAM" id="SignalP"/>
    </source>
</evidence>
<gene>
    <name evidence="3" type="ORF">NDU88_010486</name>
</gene>
<evidence type="ECO:0000256" key="1">
    <source>
        <dbReference type="SAM" id="MobiDB-lite"/>
    </source>
</evidence>
<dbReference type="Proteomes" id="UP001066276">
    <property type="component" value="Chromosome 5"/>
</dbReference>
<feature type="compositionally biased region" description="Low complexity" evidence="1">
    <location>
        <begin position="218"/>
        <end position="229"/>
    </location>
</feature>
<evidence type="ECO:0000313" key="3">
    <source>
        <dbReference type="EMBL" id="KAJ1157787.1"/>
    </source>
</evidence>
<feature type="chain" id="PRO_5043372728" evidence="2">
    <location>
        <begin position="26"/>
        <end position="280"/>
    </location>
</feature>
<dbReference type="EMBL" id="JANPWB010000009">
    <property type="protein sequence ID" value="KAJ1157787.1"/>
    <property type="molecule type" value="Genomic_DNA"/>
</dbReference>
<feature type="compositionally biased region" description="Low complexity" evidence="1">
    <location>
        <begin position="177"/>
        <end position="190"/>
    </location>
</feature>